<dbReference type="EMBL" id="JBJJXI010000019">
    <property type="protein sequence ID" value="KAL3406014.1"/>
    <property type="molecule type" value="Genomic_DNA"/>
</dbReference>
<comment type="caution">
    <text evidence="1">The sequence shown here is derived from an EMBL/GenBank/DDBJ whole genome shotgun (WGS) entry which is preliminary data.</text>
</comment>
<evidence type="ECO:0000313" key="2">
    <source>
        <dbReference type="Proteomes" id="UP001627154"/>
    </source>
</evidence>
<sequence length="167" mass="18093">MSDKKFIINVGRELRATTCHIVSSFLRQSTERERESERAKAIQRPLRNNKGAVTTTTIIITRSSSCASGGAGARGAGGIRCPSRPAYYSSSCRGQVAPSPTPTWPATIPSTRSSREVCCYPIRIITTGIFSGRSLIRSQMRRTHENKGVYNKHSMNAAGARTSGKGS</sequence>
<organism evidence="1 2">
    <name type="scientific">Trichogramma kaykai</name>
    <dbReference type="NCBI Taxonomy" id="54128"/>
    <lineage>
        <taxon>Eukaryota</taxon>
        <taxon>Metazoa</taxon>
        <taxon>Ecdysozoa</taxon>
        <taxon>Arthropoda</taxon>
        <taxon>Hexapoda</taxon>
        <taxon>Insecta</taxon>
        <taxon>Pterygota</taxon>
        <taxon>Neoptera</taxon>
        <taxon>Endopterygota</taxon>
        <taxon>Hymenoptera</taxon>
        <taxon>Apocrita</taxon>
        <taxon>Proctotrupomorpha</taxon>
        <taxon>Chalcidoidea</taxon>
        <taxon>Trichogrammatidae</taxon>
        <taxon>Trichogramma</taxon>
    </lineage>
</organism>
<reference evidence="1 2" key="1">
    <citation type="journal article" date="2024" name="bioRxiv">
        <title>A reference genome for Trichogramma kaykai: A tiny desert-dwelling parasitoid wasp with competing sex-ratio distorters.</title>
        <authorList>
            <person name="Culotta J."/>
            <person name="Lindsey A.R."/>
        </authorList>
    </citation>
    <scope>NUCLEOTIDE SEQUENCE [LARGE SCALE GENOMIC DNA]</scope>
    <source>
        <strain evidence="1 2">KSX58</strain>
    </source>
</reference>
<proteinExistence type="predicted"/>
<keyword evidence="2" id="KW-1185">Reference proteome</keyword>
<evidence type="ECO:0000313" key="1">
    <source>
        <dbReference type="EMBL" id="KAL3406014.1"/>
    </source>
</evidence>
<dbReference type="AlphaFoldDB" id="A0ABD2XLL2"/>
<dbReference type="Proteomes" id="UP001627154">
    <property type="component" value="Unassembled WGS sequence"/>
</dbReference>
<accession>A0ABD2XLL2</accession>
<name>A0ABD2XLL2_9HYME</name>
<gene>
    <name evidence="1" type="ORF">TKK_001418</name>
</gene>
<protein>
    <submittedName>
        <fullName evidence="1">Uncharacterized protein</fullName>
    </submittedName>
</protein>